<keyword evidence="2" id="KW-1185">Reference proteome</keyword>
<name>A0ACC0QPA4_9HYPO</name>
<sequence length="410" mass="44801">MDTAQHPKRRIVVIGAGIIGLTCALRIQSKLAEEHLEHRYLVMMVSRDFPTCTPGAPASHAVDYASVWAGAHVRPIPASTPQLAREATWLEQTVQHLRGQAEREPWIGITPVTGVEYLEAPDEAYQTWIGGSFEAETGLAGFRELPASALPPGVVLGFEYQTFCLNAPVYCTGLLRKFLLQGGRPLKRNLASEWEGFSVTPDVAAVINASGVGFGDPKCFPTRGTQFYPESWGPFHKSAYLIQFCTDSESTGQIVLTNLAGFSKTITRQCKDGSWSFVIPRFFDGGTIIGGTKEPNNWETEPHLKTREELMEAAKGLDPGLAASLEGYKGDKSPHVIADVVGRRPTRDGGMRLQVERNSSLGEEVRVVVHAYGAGGRGYELSWGVAQEVTSLVMEELNRSNGAKIRPFKL</sequence>
<dbReference type="Proteomes" id="UP001065298">
    <property type="component" value="Chromosome 9"/>
</dbReference>
<comment type="caution">
    <text evidence="1">The sequence shown here is derived from an EMBL/GenBank/DDBJ whole genome shotgun (WGS) entry which is preliminary data.</text>
</comment>
<evidence type="ECO:0000313" key="1">
    <source>
        <dbReference type="EMBL" id="KAI8657835.1"/>
    </source>
</evidence>
<organism evidence="1 2">
    <name type="scientific">Fusarium keratoplasticum</name>
    <dbReference type="NCBI Taxonomy" id="1328300"/>
    <lineage>
        <taxon>Eukaryota</taxon>
        <taxon>Fungi</taxon>
        <taxon>Dikarya</taxon>
        <taxon>Ascomycota</taxon>
        <taxon>Pezizomycotina</taxon>
        <taxon>Sordariomycetes</taxon>
        <taxon>Hypocreomycetidae</taxon>
        <taxon>Hypocreales</taxon>
        <taxon>Nectriaceae</taxon>
        <taxon>Fusarium</taxon>
        <taxon>Fusarium solani species complex</taxon>
    </lineage>
</organism>
<evidence type="ECO:0000313" key="2">
    <source>
        <dbReference type="Proteomes" id="UP001065298"/>
    </source>
</evidence>
<protein>
    <submittedName>
        <fullName evidence="1">DAO domain-containing protein</fullName>
    </submittedName>
</protein>
<dbReference type="EMBL" id="CM046511">
    <property type="protein sequence ID" value="KAI8657835.1"/>
    <property type="molecule type" value="Genomic_DNA"/>
</dbReference>
<accession>A0ACC0QPA4</accession>
<proteinExistence type="predicted"/>
<reference evidence="1" key="1">
    <citation type="submission" date="2022-06" db="EMBL/GenBank/DDBJ databases">
        <title>Fusarium solani species complex genomes reveal bases of compartmentalisation and animal pathogenesis.</title>
        <authorList>
            <person name="Tsai I.J."/>
        </authorList>
    </citation>
    <scope>NUCLEOTIDE SEQUENCE</scope>
    <source>
        <strain evidence="1">Fu6.1</strain>
    </source>
</reference>
<gene>
    <name evidence="1" type="ORF">NCS57_01162900</name>
</gene>